<evidence type="ECO:0000256" key="10">
    <source>
        <dbReference type="SAM" id="SignalP"/>
    </source>
</evidence>
<dbReference type="RefSeq" id="XP_028925429.1">
    <property type="nucleotide sequence ID" value="XM_029069596.2"/>
</dbReference>
<evidence type="ECO:0000256" key="4">
    <source>
        <dbReference type="ARBA" id="ARBA00022889"/>
    </source>
</evidence>
<reference evidence="11" key="2">
    <citation type="submission" date="2025-08" db="UniProtKB">
        <authorList>
            <consortium name="Ensembl"/>
        </authorList>
    </citation>
    <scope>IDENTIFICATION</scope>
    <source>
        <strain evidence="11">Glennie</strain>
    </source>
</reference>
<gene>
    <name evidence="11" type="primary">CD34</name>
</gene>
<feature type="compositionally biased region" description="Polar residues" evidence="8">
    <location>
        <begin position="384"/>
        <end position="395"/>
    </location>
</feature>
<feature type="signal peptide" evidence="10">
    <location>
        <begin position="1"/>
        <end position="29"/>
    </location>
</feature>
<evidence type="ECO:0000256" key="5">
    <source>
        <dbReference type="ARBA" id="ARBA00022989"/>
    </source>
</evidence>
<feature type="region of interest" description="Disordered" evidence="8">
    <location>
        <begin position="79"/>
        <end position="189"/>
    </location>
</feature>
<feature type="compositionally biased region" description="Polar residues" evidence="8">
    <location>
        <begin position="172"/>
        <end position="188"/>
    </location>
</feature>
<feature type="transmembrane region" description="Helical" evidence="9">
    <location>
        <begin position="313"/>
        <end position="334"/>
    </location>
</feature>
<evidence type="ECO:0000256" key="9">
    <source>
        <dbReference type="SAM" id="Phobius"/>
    </source>
</evidence>
<keyword evidence="6 9" id="KW-0472">Membrane</keyword>
<organism evidence="11 12">
    <name type="scientific">Ornithorhynchus anatinus</name>
    <name type="common">Duckbill platypus</name>
    <dbReference type="NCBI Taxonomy" id="9258"/>
    <lineage>
        <taxon>Eukaryota</taxon>
        <taxon>Metazoa</taxon>
        <taxon>Chordata</taxon>
        <taxon>Craniata</taxon>
        <taxon>Vertebrata</taxon>
        <taxon>Euteleostomi</taxon>
        <taxon>Mammalia</taxon>
        <taxon>Monotremata</taxon>
        <taxon>Ornithorhynchidae</taxon>
        <taxon>Ornithorhynchus</taxon>
    </lineage>
</organism>
<feature type="compositionally biased region" description="Polar residues" evidence="8">
    <location>
        <begin position="79"/>
        <end position="94"/>
    </location>
</feature>
<feature type="compositionally biased region" description="Low complexity" evidence="8">
    <location>
        <begin position="103"/>
        <end position="119"/>
    </location>
</feature>
<dbReference type="KEGG" id="oaa:103169291"/>
<feature type="chain" id="PRO_5026026196" evidence="10">
    <location>
        <begin position="30"/>
        <end position="405"/>
    </location>
</feature>
<evidence type="ECO:0000256" key="7">
    <source>
        <dbReference type="ARBA" id="ARBA00023180"/>
    </source>
</evidence>
<dbReference type="GeneID" id="103169291"/>
<proteinExistence type="predicted"/>
<reference evidence="11" key="3">
    <citation type="submission" date="2025-09" db="UniProtKB">
        <authorList>
            <consortium name="Ensembl"/>
        </authorList>
    </citation>
    <scope>IDENTIFICATION</scope>
    <source>
        <strain evidence="11">Glennie</strain>
    </source>
</reference>
<dbReference type="FunCoup" id="A0A6I8NIZ4">
    <property type="interactions" value="227"/>
</dbReference>
<keyword evidence="2 9" id="KW-0812">Transmembrane</keyword>
<dbReference type="OrthoDB" id="8945512at2759"/>
<dbReference type="CTD" id="947"/>
<dbReference type="GeneTree" id="ENSGT00390000008414"/>
<evidence type="ECO:0000256" key="6">
    <source>
        <dbReference type="ARBA" id="ARBA00023136"/>
    </source>
</evidence>
<evidence type="ECO:0000256" key="3">
    <source>
        <dbReference type="ARBA" id="ARBA00022729"/>
    </source>
</evidence>
<dbReference type="InterPro" id="IPR008083">
    <property type="entry name" value="CD34"/>
</dbReference>
<evidence type="ECO:0000256" key="8">
    <source>
        <dbReference type="SAM" id="MobiDB-lite"/>
    </source>
</evidence>
<feature type="compositionally biased region" description="Low complexity" evidence="8">
    <location>
        <begin position="138"/>
        <end position="155"/>
    </location>
</feature>
<evidence type="ECO:0000256" key="1">
    <source>
        <dbReference type="ARBA" id="ARBA00004479"/>
    </source>
</evidence>
<dbReference type="PRINTS" id="PR01700">
    <property type="entry name" value="CD34ANTIGEN"/>
</dbReference>
<feature type="region of interest" description="Disordered" evidence="8">
    <location>
        <begin position="345"/>
        <end position="405"/>
    </location>
</feature>
<dbReference type="PANTHER" id="PTHR16677:SF1">
    <property type="entry name" value="HEMATOPOIETIC PROGENITOR CELL ANTIGEN CD34"/>
    <property type="match status" value="1"/>
</dbReference>
<keyword evidence="7" id="KW-0325">Glycoprotein</keyword>
<keyword evidence="5 9" id="KW-1133">Transmembrane helix</keyword>
<dbReference type="GO" id="GO:0007160">
    <property type="term" value="P:cell-matrix adhesion"/>
    <property type="evidence" value="ECO:0000318"/>
    <property type="project" value="GO_Central"/>
</dbReference>
<evidence type="ECO:0000313" key="12">
    <source>
        <dbReference type="Proteomes" id="UP000002279"/>
    </source>
</evidence>
<accession>A0A6I8NIZ4</accession>
<protein>
    <submittedName>
        <fullName evidence="11">CD34 molecule</fullName>
    </submittedName>
</protein>
<dbReference type="Proteomes" id="UP000002279">
    <property type="component" value="Chromosome 7"/>
</dbReference>
<comment type="subcellular location">
    <subcellularLocation>
        <location evidence="1">Membrane</location>
        <topology evidence="1">Single-pass type I membrane protein</topology>
    </subcellularLocation>
</comment>
<keyword evidence="4" id="KW-0130">Cell adhesion</keyword>
<name>A0A6I8NIZ4_ORNAN</name>
<dbReference type="OMA" id="GEIKCAG"/>
<dbReference type="AlphaFoldDB" id="A0A6I8NIZ4"/>
<dbReference type="InterPro" id="IPR013836">
    <property type="entry name" value="CD34/Podocalyxin"/>
</dbReference>
<dbReference type="InParanoid" id="A0A6I8NIZ4"/>
<dbReference type="Bgee" id="ENSOANG00000048994">
    <property type="expression patterns" value="Expressed in heart and 8 other cell types or tissues"/>
</dbReference>
<dbReference type="Pfam" id="PF06365">
    <property type="entry name" value="CD34_antigen"/>
    <property type="match status" value="1"/>
</dbReference>
<reference evidence="11 12" key="1">
    <citation type="journal article" date="2008" name="Nature">
        <title>Genome analysis of the platypus reveals unique signatures of evolution.</title>
        <authorList>
            <person name="Warren W.C."/>
            <person name="Hillier L.W."/>
            <person name="Marshall Graves J.A."/>
            <person name="Birney E."/>
            <person name="Ponting C.P."/>
            <person name="Grutzner F."/>
            <person name="Belov K."/>
            <person name="Miller W."/>
            <person name="Clarke L."/>
            <person name="Chinwalla A.T."/>
            <person name="Yang S.P."/>
            <person name="Heger A."/>
            <person name="Locke D.P."/>
            <person name="Miethke P."/>
            <person name="Waters P.D."/>
            <person name="Veyrunes F."/>
            <person name="Fulton L."/>
            <person name="Fulton B."/>
            <person name="Graves T."/>
            <person name="Wallis J."/>
            <person name="Puente X.S."/>
            <person name="Lopez-Otin C."/>
            <person name="Ordonez G.R."/>
            <person name="Eichler E.E."/>
            <person name="Chen L."/>
            <person name="Cheng Z."/>
            <person name="Deakin J.E."/>
            <person name="Alsop A."/>
            <person name="Thompson K."/>
            <person name="Kirby P."/>
            <person name="Papenfuss A.T."/>
            <person name="Wakefield M.J."/>
            <person name="Olender T."/>
            <person name="Lancet D."/>
            <person name="Huttley G.A."/>
            <person name="Smit A.F."/>
            <person name="Pask A."/>
            <person name="Temple-Smith P."/>
            <person name="Batzer M.A."/>
            <person name="Walker J.A."/>
            <person name="Konkel M.K."/>
            <person name="Harris R.S."/>
            <person name="Whittington C.M."/>
            <person name="Wong E.S."/>
            <person name="Gemmell N.J."/>
            <person name="Buschiazzo E."/>
            <person name="Vargas Jentzsch I.M."/>
            <person name="Merkel A."/>
            <person name="Schmitz J."/>
            <person name="Zemann A."/>
            <person name="Churakov G."/>
            <person name="Kriegs J.O."/>
            <person name="Brosius J."/>
            <person name="Murchison E.P."/>
            <person name="Sachidanandam R."/>
            <person name="Smith C."/>
            <person name="Hannon G.J."/>
            <person name="Tsend-Ayush E."/>
            <person name="McMillan D."/>
            <person name="Attenborough R."/>
            <person name="Rens W."/>
            <person name="Ferguson-Smith M."/>
            <person name="Lefevre C.M."/>
            <person name="Sharp J.A."/>
            <person name="Nicholas K.R."/>
            <person name="Ray D.A."/>
            <person name="Kube M."/>
            <person name="Reinhardt R."/>
            <person name="Pringle T.H."/>
            <person name="Taylor J."/>
            <person name="Jones R.C."/>
            <person name="Nixon B."/>
            <person name="Dacheux J.L."/>
            <person name="Niwa H."/>
            <person name="Sekita Y."/>
            <person name="Huang X."/>
            <person name="Stark A."/>
            <person name="Kheradpour P."/>
            <person name="Kellis M."/>
            <person name="Flicek P."/>
            <person name="Chen Y."/>
            <person name="Webber C."/>
            <person name="Hardison R."/>
            <person name="Nelson J."/>
            <person name="Hallsworth-Pepin K."/>
            <person name="Delehaunty K."/>
            <person name="Markovic C."/>
            <person name="Minx P."/>
            <person name="Feng Y."/>
            <person name="Kremitzki C."/>
            <person name="Mitreva M."/>
            <person name="Glasscock J."/>
            <person name="Wylie T."/>
            <person name="Wohldmann P."/>
            <person name="Thiru P."/>
            <person name="Nhan M.N."/>
            <person name="Pohl C.S."/>
            <person name="Smith S.M."/>
            <person name="Hou S."/>
            <person name="Nefedov M."/>
            <person name="de Jong P.J."/>
            <person name="Renfree M.B."/>
            <person name="Mardis E.R."/>
            <person name="Wilson R.K."/>
        </authorList>
    </citation>
    <scope>NUCLEOTIDE SEQUENCE [LARGE SCALE GENOMIC DNA]</scope>
    <source>
        <strain evidence="11 12">Glennie</strain>
    </source>
</reference>
<keyword evidence="3 10" id="KW-0732">Signal</keyword>
<keyword evidence="12" id="KW-1185">Reference proteome</keyword>
<evidence type="ECO:0000313" key="11">
    <source>
        <dbReference type="Ensembl" id="ENSOANP00000040656.1"/>
    </source>
</evidence>
<sequence>MLPRAERSGPGLCWLVLGILGALPPGSVAEESITATTMTSTINLQTITTKPETTRWTSIASSSMTTTMVKSLTSGSITTITQEGSTGPSATPTSGKGDLVNATSQTPSPSTSPEPRNSSILTYTSGSPDGVTTLSPNSTLMSGGTTTHSTTTGVTIGHLSNGTEPQPPPEVMTSSTFSPTTGVRSSTPGPVVNKGHISCKKIKQVKESQGICLELNETYSCEDFKKAIGVNLTKMVCEMKSGKPSGEARDCFLTLAHSEVKPQCMFLVPASSDQLSSIVQVMTEHKSDLAKMGIHSFSEESLYHHQNQSRKTLIALVTSGLLLAILGMAGYFLMNRRSWSPAGERLSEDPYVTESGNQGYGPGGGAAPEPQDKPNLNRGVRENGTGQATSSNGHSTRPHVADTPL</sequence>
<dbReference type="GO" id="GO:0005886">
    <property type="term" value="C:plasma membrane"/>
    <property type="evidence" value="ECO:0007669"/>
    <property type="project" value="UniProtKB-ARBA"/>
</dbReference>
<feature type="compositionally biased region" description="Polar residues" evidence="8">
    <location>
        <begin position="120"/>
        <end position="137"/>
    </location>
</feature>
<evidence type="ECO:0000256" key="2">
    <source>
        <dbReference type="ARBA" id="ARBA00022692"/>
    </source>
</evidence>
<dbReference type="Ensembl" id="ENSOANT00000073129.1">
    <property type="protein sequence ID" value="ENSOANP00000040656.1"/>
    <property type="gene ID" value="ENSOANG00000048994.1"/>
</dbReference>
<dbReference type="PANTHER" id="PTHR16677">
    <property type="entry name" value="HEMATOPOIETIC PROGENITOR CELL ANTIGEN CD34"/>
    <property type="match status" value="1"/>
</dbReference>